<proteinExistence type="inferred from homology"/>
<dbReference type="InterPro" id="IPR012675">
    <property type="entry name" value="Beta-grasp_dom_sf"/>
</dbReference>
<dbReference type="GO" id="GO:0051537">
    <property type="term" value="F:2 iron, 2 sulfur cluster binding"/>
    <property type="evidence" value="ECO:0007669"/>
    <property type="project" value="UniProtKB-KW"/>
</dbReference>
<evidence type="ECO:0000259" key="7">
    <source>
        <dbReference type="PROSITE" id="PS51085"/>
    </source>
</evidence>
<evidence type="ECO:0000256" key="5">
    <source>
        <dbReference type="ARBA" id="ARBA00023014"/>
    </source>
</evidence>
<dbReference type="InterPro" id="IPR001041">
    <property type="entry name" value="2Fe-2S_ferredoxin-type"/>
</dbReference>
<dbReference type="PROSITE" id="PS51085">
    <property type="entry name" value="2FE2S_FER_2"/>
    <property type="match status" value="1"/>
</dbReference>
<keyword evidence="2" id="KW-0001">2Fe-2S</keyword>
<comment type="cofactor">
    <cofactor evidence="6">
        <name>[2Fe-2S] cluster</name>
        <dbReference type="ChEBI" id="CHEBI:190135"/>
    </cofactor>
</comment>
<accession>A0A9E5MI10</accession>
<keyword evidence="4" id="KW-0408">Iron</keyword>
<feature type="domain" description="2Fe-2S ferredoxin-type" evidence="7">
    <location>
        <begin position="2"/>
        <end position="105"/>
    </location>
</feature>
<dbReference type="InterPro" id="IPR018298">
    <property type="entry name" value="Adrenodoxin_Fe-S_BS"/>
</dbReference>
<comment type="similarity">
    <text evidence="1">Belongs to the adrenodoxin/putidaredoxin family.</text>
</comment>
<dbReference type="EMBL" id="JAAONZ010000011">
    <property type="protein sequence ID" value="NHO66681.1"/>
    <property type="molecule type" value="Genomic_DNA"/>
</dbReference>
<dbReference type="PROSITE" id="PS00814">
    <property type="entry name" value="ADX"/>
    <property type="match status" value="1"/>
</dbReference>
<dbReference type="GO" id="GO:0009055">
    <property type="term" value="F:electron transfer activity"/>
    <property type="evidence" value="ECO:0007669"/>
    <property type="project" value="TreeGrafter"/>
</dbReference>
<gene>
    <name evidence="8" type="ORF">G8770_14115</name>
</gene>
<dbReference type="SUPFAM" id="SSF54292">
    <property type="entry name" value="2Fe-2S ferredoxin-like"/>
    <property type="match status" value="1"/>
</dbReference>
<dbReference type="Gene3D" id="3.10.20.30">
    <property type="match status" value="1"/>
</dbReference>
<evidence type="ECO:0000256" key="6">
    <source>
        <dbReference type="ARBA" id="ARBA00034078"/>
    </source>
</evidence>
<evidence type="ECO:0000313" key="8">
    <source>
        <dbReference type="EMBL" id="NHO66681.1"/>
    </source>
</evidence>
<dbReference type="Proteomes" id="UP000787472">
    <property type="component" value="Unassembled WGS sequence"/>
</dbReference>
<comment type="caution">
    <text evidence="8">The sequence shown here is derived from an EMBL/GenBank/DDBJ whole genome shotgun (WGS) entry which is preliminary data.</text>
</comment>
<dbReference type="CDD" id="cd00207">
    <property type="entry name" value="fer2"/>
    <property type="match status" value="1"/>
</dbReference>
<dbReference type="GO" id="GO:0140647">
    <property type="term" value="P:P450-containing electron transport chain"/>
    <property type="evidence" value="ECO:0007669"/>
    <property type="project" value="InterPro"/>
</dbReference>
<dbReference type="GO" id="GO:0046872">
    <property type="term" value="F:metal ion binding"/>
    <property type="evidence" value="ECO:0007669"/>
    <property type="project" value="UniProtKB-KW"/>
</dbReference>
<evidence type="ECO:0000256" key="2">
    <source>
        <dbReference type="ARBA" id="ARBA00022714"/>
    </source>
</evidence>
<reference evidence="8" key="1">
    <citation type="submission" date="2020-03" db="EMBL/GenBank/DDBJ databases">
        <authorList>
            <person name="Guo F."/>
        </authorList>
    </citation>
    <scope>NUCLEOTIDE SEQUENCE</scope>
    <source>
        <strain evidence="8">JCM 30134</strain>
    </source>
</reference>
<evidence type="ECO:0000256" key="3">
    <source>
        <dbReference type="ARBA" id="ARBA00022723"/>
    </source>
</evidence>
<dbReference type="Pfam" id="PF00111">
    <property type="entry name" value="Fer2"/>
    <property type="match status" value="1"/>
</dbReference>
<protein>
    <submittedName>
        <fullName evidence="8">2Fe-2S iron-sulfur cluster binding domain-containing protein</fullName>
    </submittedName>
</protein>
<name>A0A9E5MI10_9GAMM</name>
<dbReference type="PRINTS" id="PR00355">
    <property type="entry name" value="ADRENODOXIN"/>
</dbReference>
<evidence type="ECO:0000256" key="1">
    <source>
        <dbReference type="ARBA" id="ARBA00010914"/>
    </source>
</evidence>
<dbReference type="InterPro" id="IPR001055">
    <property type="entry name" value="Adrenodoxin-like"/>
</dbReference>
<keyword evidence="9" id="KW-1185">Reference proteome</keyword>
<dbReference type="AlphaFoldDB" id="A0A9E5MI10"/>
<organism evidence="8 9">
    <name type="scientific">Pseudomaricurvus hydrocarbonicus</name>
    <dbReference type="NCBI Taxonomy" id="1470433"/>
    <lineage>
        <taxon>Bacteria</taxon>
        <taxon>Pseudomonadati</taxon>
        <taxon>Pseudomonadota</taxon>
        <taxon>Gammaproteobacteria</taxon>
        <taxon>Cellvibrionales</taxon>
        <taxon>Cellvibrionaceae</taxon>
        <taxon>Pseudomaricurvus</taxon>
    </lineage>
</organism>
<keyword evidence="3" id="KW-0479">Metal-binding</keyword>
<dbReference type="PANTHER" id="PTHR23426">
    <property type="entry name" value="FERREDOXIN/ADRENODOXIN"/>
    <property type="match status" value="1"/>
</dbReference>
<sequence length="105" mass="11199">MVTIKFIEHNGTEHTISAETEQSVMQAALSANIPGIDADCGGACACATCHTYIDAPWASKFSPPEVLEQDLLECALEVTSSSRLSCQLHLTEELDGLVVHLPASQ</sequence>
<evidence type="ECO:0000313" key="9">
    <source>
        <dbReference type="Proteomes" id="UP000787472"/>
    </source>
</evidence>
<dbReference type="PANTHER" id="PTHR23426:SF65">
    <property type="entry name" value="FERREDOXIN-2, MITOCHONDRIAL"/>
    <property type="match status" value="1"/>
</dbReference>
<evidence type="ECO:0000256" key="4">
    <source>
        <dbReference type="ARBA" id="ARBA00023004"/>
    </source>
</evidence>
<dbReference type="RefSeq" id="WP_167187959.1">
    <property type="nucleotide sequence ID" value="NZ_JAAONZ010000011.1"/>
</dbReference>
<keyword evidence="5" id="KW-0411">Iron-sulfur</keyword>
<dbReference type="InterPro" id="IPR036010">
    <property type="entry name" value="2Fe-2S_ferredoxin-like_sf"/>
</dbReference>